<proteinExistence type="predicted"/>
<reference evidence="2 3" key="1">
    <citation type="journal article" date="2020" name="Nature">
        <title>Six reference-quality genomes reveal evolution of bat adaptations.</title>
        <authorList>
            <person name="Jebb D."/>
            <person name="Huang Z."/>
            <person name="Pippel M."/>
            <person name="Hughes G.M."/>
            <person name="Lavrichenko K."/>
            <person name="Devanna P."/>
            <person name="Winkler S."/>
            <person name="Jermiin L.S."/>
            <person name="Skirmuntt E.C."/>
            <person name="Katzourakis A."/>
            <person name="Burkitt-Gray L."/>
            <person name="Ray D.A."/>
            <person name="Sullivan K.A.M."/>
            <person name="Roscito J.G."/>
            <person name="Kirilenko B.M."/>
            <person name="Davalos L.M."/>
            <person name="Corthals A.P."/>
            <person name="Power M.L."/>
            <person name="Jones G."/>
            <person name="Ransome R.D."/>
            <person name="Dechmann D.K.N."/>
            <person name="Locatelli A.G."/>
            <person name="Puechmaille S.J."/>
            <person name="Fedrigo O."/>
            <person name="Jarvis E.D."/>
            <person name="Hiller M."/>
            <person name="Vernes S.C."/>
            <person name="Myers E.W."/>
            <person name="Teeling E.C."/>
        </authorList>
    </citation>
    <scope>NUCLEOTIDE SEQUENCE [LARGE SCALE GENOMIC DNA]</scope>
    <source>
        <strain evidence="2">MMolMol1</strain>
        <tissue evidence="2">Muscle</tissue>
    </source>
</reference>
<feature type="compositionally biased region" description="Low complexity" evidence="1">
    <location>
        <begin position="16"/>
        <end position="25"/>
    </location>
</feature>
<name>A0A7J8DT66_MOLMO</name>
<dbReference type="AlphaFoldDB" id="A0A7J8DT66"/>
<dbReference type="EMBL" id="JACASF010000016">
    <property type="protein sequence ID" value="KAF6426408.1"/>
    <property type="molecule type" value="Genomic_DNA"/>
</dbReference>
<dbReference type="InParanoid" id="A0A7J8DT66"/>
<sequence>MAKAKAVPSGTHAHSHASALAVSAAEGTAGPSSLARPQPTLQDGGLVPVPSKNGHVESLNMCQCQQPQQYNYLVKSKSLWNVGGMIFKNKNKNHREEPFNFASAAIGPAERSLLSSSRPDGKQPSAQGREGSETPCGAGGITLFHLPSEALSLGSTRKKKSGFCYIVSRDLAQKSKKPSVDLWPMF</sequence>
<evidence type="ECO:0000256" key="1">
    <source>
        <dbReference type="SAM" id="MobiDB-lite"/>
    </source>
</evidence>
<organism evidence="2 3">
    <name type="scientific">Molossus molossus</name>
    <name type="common">Pallas' mastiff bat</name>
    <name type="synonym">Vespertilio molossus</name>
    <dbReference type="NCBI Taxonomy" id="27622"/>
    <lineage>
        <taxon>Eukaryota</taxon>
        <taxon>Metazoa</taxon>
        <taxon>Chordata</taxon>
        <taxon>Craniata</taxon>
        <taxon>Vertebrata</taxon>
        <taxon>Euteleostomi</taxon>
        <taxon>Mammalia</taxon>
        <taxon>Eutheria</taxon>
        <taxon>Laurasiatheria</taxon>
        <taxon>Chiroptera</taxon>
        <taxon>Yangochiroptera</taxon>
        <taxon>Molossidae</taxon>
        <taxon>Molossus</taxon>
    </lineage>
</organism>
<gene>
    <name evidence="2" type="ORF">HJG59_009116</name>
</gene>
<accession>A0A7J8DT66</accession>
<keyword evidence="3" id="KW-1185">Reference proteome</keyword>
<dbReference type="Proteomes" id="UP000550707">
    <property type="component" value="Unassembled WGS sequence"/>
</dbReference>
<protein>
    <submittedName>
        <fullName evidence="2">Uncharacterized protein</fullName>
    </submittedName>
</protein>
<comment type="caution">
    <text evidence="2">The sequence shown here is derived from an EMBL/GenBank/DDBJ whole genome shotgun (WGS) entry which is preliminary data.</text>
</comment>
<feature type="region of interest" description="Disordered" evidence="1">
    <location>
        <begin position="1"/>
        <end position="52"/>
    </location>
</feature>
<evidence type="ECO:0000313" key="3">
    <source>
        <dbReference type="Proteomes" id="UP000550707"/>
    </source>
</evidence>
<feature type="region of interest" description="Disordered" evidence="1">
    <location>
        <begin position="110"/>
        <end position="134"/>
    </location>
</feature>
<evidence type="ECO:0000313" key="2">
    <source>
        <dbReference type="EMBL" id="KAF6426408.1"/>
    </source>
</evidence>